<accession>A0A0A9C129</accession>
<reference evidence="1" key="1">
    <citation type="submission" date="2014-09" db="EMBL/GenBank/DDBJ databases">
        <authorList>
            <person name="Magalhaes I.L.F."/>
            <person name="Oliveira U."/>
            <person name="Santos F.R."/>
            <person name="Vidigal T.H.D.A."/>
            <person name="Brescovit A.D."/>
            <person name="Santos A.J."/>
        </authorList>
    </citation>
    <scope>NUCLEOTIDE SEQUENCE</scope>
    <source>
        <tissue evidence="1">Shoot tissue taken approximately 20 cm above the soil surface</tissue>
    </source>
</reference>
<dbReference type="EMBL" id="GBRH01228614">
    <property type="protein sequence ID" value="JAD69281.1"/>
    <property type="molecule type" value="Transcribed_RNA"/>
</dbReference>
<sequence length="37" mass="3859">MAAPPNGSSEHPIGLPMLPLQPARLEDVGISMALLHP</sequence>
<evidence type="ECO:0000313" key="1">
    <source>
        <dbReference type="EMBL" id="JAD69281.1"/>
    </source>
</evidence>
<reference evidence="1" key="2">
    <citation type="journal article" date="2015" name="Data Brief">
        <title>Shoot transcriptome of the giant reed, Arundo donax.</title>
        <authorList>
            <person name="Barrero R.A."/>
            <person name="Guerrero F.D."/>
            <person name="Moolhuijzen P."/>
            <person name="Goolsby J.A."/>
            <person name="Tidwell J."/>
            <person name="Bellgard S.E."/>
            <person name="Bellgard M.I."/>
        </authorList>
    </citation>
    <scope>NUCLEOTIDE SEQUENCE</scope>
    <source>
        <tissue evidence="1">Shoot tissue taken approximately 20 cm above the soil surface</tissue>
    </source>
</reference>
<proteinExistence type="predicted"/>
<protein>
    <submittedName>
        <fullName evidence="1">Uncharacterized protein</fullName>
    </submittedName>
</protein>
<dbReference type="AlphaFoldDB" id="A0A0A9C129"/>
<organism evidence="1">
    <name type="scientific">Arundo donax</name>
    <name type="common">Giant reed</name>
    <name type="synonym">Donax arundinaceus</name>
    <dbReference type="NCBI Taxonomy" id="35708"/>
    <lineage>
        <taxon>Eukaryota</taxon>
        <taxon>Viridiplantae</taxon>
        <taxon>Streptophyta</taxon>
        <taxon>Embryophyta</taxon>
        <taxon>Tracheophyta</taxon>
        <taxon>Spermatophyta</taxon>
        <taxon>Magnoliopsida</taxon>
        <taxon>Liliopsida</taxon>
        <taxon>Poales</taxon>
        <taxon>Poaceae</taxon>
        <taxon>PACMAD clade</taxon>
        <taxon>Arundinoideae</taxon>
        <taxon>Arundineae</taxon>
        <taxon>Arundo</taxon>
    </lineage>
</organism>
<name>A0A0A9C129_ARUDO</name>